<comment type="caution">
    <text evidence="3">The sequence shown here is derived from an EMBL/GenBank/DDBJ whole genome shotgun (WGS) entry which is preliminary data.</text>
</comment>
<evidence type="ECO:0000313" key="4">
    <source>
        <dbReference type="Proteomes" id="UP000236333"/>
    </source>
</evidence>
<dbReference type="InterPro" id="IPR039272">
    <property type="entry name" value="CLEC16A/TT9"/>
</dbReference>
<accession>A0A2J7ZNE5</accession>
<evidence type="ECO:0000313" key="3">
    <source>
        <dbReference type="EMBL" id="PNH01778.1"/>
    </source>
</evidence>
<dbReference type="PANTHER" id="PTHR21481:SF0">
    <property type="entry name" value="PROTEIN CLEC16A"/>
    <property type="match status" value="1"/>
</dbReference>
<dbReference type="EMBL" id="PGGS01000795">
    <property type="protein sequence ID" value="PNH01778.1"/>
    <property type="molecule type" value="Genomic_DNA"/>
</dbReference>
<keyword evidence="1" id="KW-0072">Autophagy</keyword>
<dbReference type="GO" id="GO:0006914">
    <property type="term" value="P:autophagy"/>
    <property type="evidence" value="ECO:0007669"/>
    <property type="project" value="UniProtKB-KW"/>
</dbReference>
<evidence type="ECO:0000259" key="2">
    <source>
        <dbReference type="Pfam" id="PF09758"/>
    </source>
</evidence>
<gene>
    <name evidence="3" type="ORF">TSOC_012299</name>
</gene>
<proteinExistence type="predicted"/>
<protein>
    <submittedName>
        <fullName evidence="3">Protein CLEC16A</fullName>
    </submittedName>
</protein>
<dbReference type="AlphaFoldDB" id="A0A2J7ZNE5"/>
<dbReference type="OrthoDB" id="294052at2759"/>
<dbReference type="InterPro" id="IPR019155">
    <property type="entry name" value="CLEC16A/TT9_N"/>
</dbReference>
<sequence>MFDTLAKKWTQLFTVAPASGRTKYTFDELRALYDVLAKNQVVTEANRAVVVETIRSIAEFMIWGDQNEPRIFDFFLEHNIMNYLHRVLQQPANRTGDVAKQVLQTLSIIIQNIRSETGTYFLFSNNHVNNIVEIRFDFDDEEVLGYYISFLKTISLKLNQRTVQFFFDSRESTYTFPLYSEAVKFAHHKEGMVRAGVRTLTLNVYSVADTYIQEYVSRPPATSYFADIASYIADQVKILDKRMAAAEGFNAQVLSSLDSQLAEVEDMVSYVADILSTGGPPQARAPGGAAAVGVAGGALPAAAPPRVRRRKDGGRWQRR</sequence>
<feature type="domain" description="FPL" evidence="2">
    <location>
        <begin position="54"/>
        <end position="205"/>
    </location>
</feature>
<keyword evidence="4" id="KW-1185">Reference proteome</keyword>
<name>A0A2J7ZNE5_9CHLO</name>
<dbReference type="PANTHER" id="PTHR21481">
    <property type="entry name" value="PROTEIN CLEC16A"/>
    <property type="match status" value="1"/>
</dbReference>
<organism evidence="3 4">
    <name type="scientific">Tetrabaena socialis</name>
    <dbReference type="NCBI Taxonomy" id="47790"/>
    <lineage>
        <taxon>Eukaryota</taxon>
        <taxon>Viridiplantae</taxon>
        <taxon>Chlorophyta</taxon>
        <taxon>core chlorophytes</taxon>
        <taxon>Chlorophyceae</taxon>
        <taxon>CS clade</taxon>
        <taxon>Chlamydomonadales</taxon>
        <taxon>Tetrabaenaceae</taxon>
        <taxon>Tetrabaena</taxon>
    </lineage>
</organism>
<dbReference type="GO" id="GO:1901096">
    <property type="term" value="P:regulation of autophagosome maturation"/>
    <property type="evidence" value="ECO:0007669"/>
    <property type="project" value="TreeGrafter"/>
</dbReference>
<dbReference type="Pfam" id="PF09758">
    <property type="entry name" value="FPL"/>
    <property type="match status" value="1"/>
</dbReference>
<dbReference type="Proteomes" id="UP000236333">
    <property type="component" value="Unassembled WGS sequence"/>
</dbReference>
<dbReference type="GO" id="GO:0005770">
    <property type="term" value="C:late endosome"/>
    <property type="evidence" value="ECO:0007669"/>
    <property type="project" value="TreeGrafter"/>
</dbReference>
<dbReference type="GO" id="GO:0007034">
    <property type="term" value="P:vacuolar transport"/>
    <property type="evidence" value="ECO:0007669"/>
    <property type="project" value="TreeGrafter"/>
</dbReference>
<reference evidence="3 4" key="1">
    <citation type="journal article" date="2017" name="Mol. Biol. Evol.">
        <title>The 4-celled Tetrabaena socialis nuclear genome reveals the essential components for genetic control of cell number at the origin of multicellularity in the volvocine lineage.</title>
        <authorList>
            <person name="Featherston J."/>
            <person name="Arakaki Y."/>
            <person name="Hanschen E.R."/>
            <person name="Ferris P.J."/>
            <person name="Michod R.E."/>
            <person name="Olson B.J.S.C."/>
            <person name="Nozaki H."/>
            <person name="Durand P.M."/>
        </authorList>
    </citation>
    <scope>NUCLEOTIDE SEQUENCE [LARGE SCALE GENOMIC DNA]</scope>
    <source>
        <strain evidence="3 4">NIES-571</strain>
    </source>
</reference>
<dbReference type="GO" id="GO:0005794">
    <property type="term" value="C:Golgi apparatus"/>
    <property type="evidence" value="ECO:0007669"/>
    <property type="project" value="TreeGrafter"/>
</dbReference>
<dbReference type="GO" id="GO:0016197">
    <property type="term" value="P:endosomal transport"/>
    <property type="evidence" value="ECO:0007669"/>
    <property type="project" value="TreeGrafter"/>
</dbReference>
<evidence type="ECO:0000256" key="1">
    <source>
        <dbReference type="ARBA" id="ARBA00023006"/>
    </source>
</evidence>